<sequence length="108" mass="11944">MRRRGESSLLPIGRGLLTIRRRNRMIRTVYMSVTSFTSQSCSVDLLPIVSVFPSPPRTPFSHTRCLSPLCCLKICRHGGGQHTLSSSFSTGYTNLQGLLTPFLISSSI</sequence>
<dbReference type="AlphaFoldDB" id="A0A0X3NYU3"/>
<organism evidence="1">
    <name type="scientific">Schistocephalus solidus</name>
    <name type="common">Tapeworm</name>
    <dbReference type="NCBI Taxonomy" id="70667"/>
    <lineage>
        <taxon>Eukaryota</taxon>
        <taxon>Metazoa</taxon>
        <taxon>Spiralia</taxon>
        <taxon>Lophotrochozoa</taxon>
        <taxon>Platyhelminthes</taxon>
        <taxon>Cestoda</taxon>
        <taxon>Eucestoda</taxon>
        <taxon>Diphyllobothriidea</taxon>
        <taxon>Diphyllobothriidae</taxon>
        <taxon>Schistocephalus</taxon>
    </lineage>
</organism>
<name>A0A0X3NYU3_SCHSO</name>
<protein>
    <submittedName>
        <fullName evidence="1">Uncharacterized protein</fullName>
    </submittedName>
</protein>
<accession>A0A0X3NYU3</accession>
<evidence type="ECO:0000313" key="1">
    <source>
        <dbReference type="EMBL" id="JAP44290.1"/>
    </source>
</evidence>
<reference evidence="1" key="1">
    <citation type="submission" date="2016-01" db="EMBL/GenBank/DDBJ databases">
        <title>Reference transcriptome for the parasite Schistocephalus solidus: insights into the molecular evolution of parasitism.</title>
        <authorList>
            <person name="Hebert F.O."/>
            <person name="Grambauer S."/>
            <person name="Barber I."/>
            <person name="Landry C.R."/>
            <person name="Aubin-Horth N."/>
        </authorList>
    </citation>
    <scope>NUCLEOTIDE SEQUENCE</scope>
</reference>
<dbReference type="EMBL" id="GEEE01018935">
    <property type="protein sequence ID" value="JAP44290.1"/>
    <property type="molecule type" value="Transcribed_RNA"/>
</dbReference>
<feature type="non-terminal residue" evidence="1">
    <location>
        <position position="108"/>
    </location>
</feature>
<proteinExistence type="predicted"/>
<gene>
    <name evidence="1" type="ORF">TR87032</name>
</gene>